<feature type="region of interest" description="Disordered" evidence="1">
    <location>
        <begin position="81"/>
        <end position="103"/>
    </location>
</feature>
<reference evidence="2" key="2">
    <citation type="submission" date="2022-01" db="EMBL/GenBank/DDBJ databases">
        <authorList>
            <person name="Yamashiro T."/>
            <person name="Shiraishi A."/>
            <person name="Satake H."/>
            <person name="Nakayama K."/>
        </authorList>
    </citation>
    <scope>NUCLEOTIDE SEQUENCE</scope>
</reference>
<organism evidence="2 3">
    <name type="scientific">Tanacetum coccineum</name>
    <dbReference type="NCBI Taxonomy" id="301880"/>
    <lineage>
        <taxon>Eukaryota</taxon>
        <taxon>Viridiplantae</taxon>
        <taxon>Streptophyta</taxon>
        <taxon>Embryophyta</taxon>
        <taxon>Tracheophyta</taxon>
        <taxon>Spermatophyta</taxon>
        <taxon>Magnoliopsida</taxon>
        <taxon>eudicotyledons</taxon>
        <taxon>Gunneridae</taxon>
        <taxon>Pentapetalae</taxon>
        <taxon>asterids</taxon>
        <taxon>campanulids</taxon>
        <taxon>Asterales</taxon>
        <taxon>Asteraceae</taxon>
        <taxon>Asteroideae</taxon>
        <taxon>Anthemideae</taxon>
        <taxon>Anthemidinae</taxon>
        <taxon>Tanacetum</taxon>
    </lineage>
</organism>
<reference evidence="2" key="1">
    <citation type="journal article" date="2022" name="Int. J. Mol. Sci.">
        <title>Draft Genome of Tanacetum Coccineum: Genomic Comparison of Closely Related Tanacetum-Family Plants.</title>
        <authorList>
            <person name="Yamashiro T."/>
            <person name="Shiraishi A."/>
            <person name="Nakayama K."/>
            <person name="Satake H."/>
        </authorList>
    </citation>
    <scope>NUCLEOTIDE SEQUENCE</scope>
</reference>
<accession>A0ABQ5DYX6</accession>
<comment type="caution">
    <text evidence="2">The sequence shown here is derived from an EMBL/GenBank/DDBJ whole genome shotgun (WGS) entry which is preliminary data.</text>
</comment>
<proteinExistence type="predicted"/>
<sequence length="152" mass="16325">MPPKRTSTAARAAARAAAATAAAAAAAAALMTAATVEQLIEARVSAALANHDTLRNSTNGHGDEKRKLELYAGTTIKWLPDKNKRQNTGAELTPVGTGPGCEKRKLREHYPWGGLGPNGNKNIHRNPEQTQMLSLVRMWCSGAHHERTILKL</sequence>
<evidence type="ECO:0000313" key="3">
    <source>
        <dbReference type="Proteomes" id="UP001151760"/>
    </source>
</evidence>
<evidence type="ECO:0000313" key="2">
    <source>
        <dbReference type="EMBL" id="GJT44122.1"/>
    </source>
</evidence>
<evidence type="ECO:0000256" key="1">
    <source>
        <dbReference type="SAM" id="MobiDB-lite"/>
    </source>
</evidence>
<dbReference type="EMBL" id="BQNB010015786">
    <property type="protein sequence ID" value="GJT44122.1"/>
    <property type="molecule type" value="Genomic_DNA"/>
</dbReference>
<keyword evidence="3" id="KW-1185">Reference proteome</keyword>
<name>A0ABQ5DYX6_9ASTR</name>
<protein>
    <recommendedName>
        <fullName evidence="4">Secreted protein</fullName>
    </recommendedName>
</protein>
<gene>
    <name evidence="2" type="ORF">Tco_0952837</name>
</gene>
<dbReference type="Proteomes" id="UP001151760">
    <property type="component" value="Unassembled WGS sequence"/>
</dbReference>
<evidence type="ECO:0008006" key="4">
    <source>
        <dbReference type="Google" id="ProtNLM"/>
    </source>
</evidence>